<evidence type="ECO:0000313" key="1">
    <source>
        <dbReference type="EMBL" id="CAL1606243.1"/>
    </source>
</evidence>
<name>A0AAV2LYV9_KNICA</name>
<protein>
    <submittedName>
        <fullName evidence="1">Uncharacterized protein</fullName>
    </submittedName>
</protein>
<dbReference type="Proteomes" id="UP001497482">
    <property type="component" value="Chromosome 5"/>
</dbReference>
<dbReference type="AlphaFoldDB" id="A0AAV2LYV9"/>
<gene>
    <name evidence="1" type="ORF">KC01_LOCUS33464</name>
</gene>
<dbReference type="EMBL" id="OZ035827">
    <property type="protein sequence ID" value="CAL1606243.1"/>
    <property type="molecule type" value="Genomic_DNA"/>
</dbReference>
<accession>A0AAV2LYV9</accession>
<reference evidence="1 2" key="1">
    <citation type="submission" date="2024-04" db="EMBL/GenBank/DDBJ databases">
        <authorList>
            <person name="Waldvogel A.-M."/>
            <person name="Schoenle A."/>
        </authorList>
    </citation>
    <scope>NUCLEOTIDE SEQUENCE [LARGE SCALE GENOMIC DNA]</scope>
</reference>
<keyword evidence="2" id="KW-1185">Reference proteome</keyword>
<organism evidence="1 2">
    <name type="scientific">Knipowitschia caucasica</name>
    <name type="common">Caucasian dwarf goby</name>
    <name type="synonym">Pomatoschistus caucasicus</name>
    <dbReference type="NCBI Taxonomy" id="637954"/>
    <lineage>
        <taxon>Eukaryota</taxon>
        <taxon>Metazoa</taxon>
        <taxon>Chordata</taxon>
        <taxon>Craniata</taxon>
        <taxon>Vertebrata</taxon>
        <taxon>Euteleostomi</taxon>
        <taxon>Actinopterygii</taxon>
        <taxon>Neopterygii</taxon>
        <taxon>Teleostei</taxon>
        <taxon>Neoteleostei</taxon>
        <taxon>Acanthomorphata</taxon>
        <taxon>Gobiaria</taxon>
        <taxon>Gobiiformes</taxon>
        <taxon>Gobioidei</taxon>
        <taxon>Gobiidae</taxon>
        <taxon>Gobiinae</taxon>
        <taxon>Knipowitschia</taxon>
    </lineage>
</organism>
<proteinExistence type="predicted"/>
<sequence length="87" mass="9905">MSERHTAVNRTDCGGCTVTGNWKTEPHPRQAAWLACKELLQRNRDSKKLFLRTTSSGRHLWSANFKVMLQAEAELSATCCQWGYGYN</sequence>
<evidence type="ECO:0000313" key="2">
    <source>
        <dbReference type="Proteomes" id="UP001497482"/>
    </source>
</evidence>